<gene>
    <name evidence="6" type="ORF">GGE16_005828</name>
</gene>
<evidence type="ECO:0000256" key="2">
    <source>
        <dbReference type="ARBA" id="ARBA00023015"/>
    </source>
</evidence>
<dbReference type="CDD" id="cd05466">
    <property type="entry name" value="PBP2_LTTR_substrate"/>
    <property type="match status" value="1"/>
</dbReference>
<evidence type="ECO:0000313" key="7">
    <source>
        <dbReference type="Proteomes" id="UP000538507"/>
    </source>
</evidence>
<proteinExistence type="inferred from homology"/>
<dbReference type="PROSITE" id="PS50931">
    <property type="entry name" value="HTH_LYSR"/>
    <property type="match status" value="1"/>
</dbReference>
<protein>
    <submittedName>
        <fullName evidence="6">DNA-binding transcriptional LysR family regulator</fullName>
    </submittedName>
</protein>
<evidence type="ECO:0000256" key="4">
    <source>
        <dbReference type="ARBA" id="ARBA00023163"/>
    </source>
</evidence>
<keyword evidence="4" id="KW-0804">Transcription</keyword>
<dbReference type="Gene3D" id="3.40.190.290">
    <property type="match status" value="1"/>
</dbReference>
<name>A0AAE2MRM2_RHILE</name>
<evidence type="ECO:0000259" key="5">
    <source>
        <dbReference type="PROSITE" id="PS50931"/>
    </source>
</evidence>
<dbReference type="GO" id="GO:0000976">
    <property type="term" value="F:transcription cis-regulatory region binding"/>
    <property type="evidence" value="ECO:0007669"/>
    <property type="project" value="TreeGrafter"/>
</dbReference>
<dbReference type="Proteomes" id="UP000538507">
    <property type="component" value="Unassembled WGS sequence"/>
</dbReference>
<accession>A0AAE2MRM2</accession>
<evidence type="ECO:0000256" key="1">
    <source>
        <dbReference type="ARBA" id="ARBA00009437"/>
    </source>
</evidence>
<dbReference type="EMBL" id="JACIGO010000011">
    <property type="protein sequence ID" value="MBB4293734.1"/>
    <property type="molecule type" value="Genomic_DNA"/>
</dbReference>
<dbReference type="InterPro" id="IPR036390">
    <property type="entry name" value="WH_DNA-bd_sf"/>
</dbReference>
<keyword evidence="2" id="KW-0805">Transcription regulation</keyword>
<dbReference type="InterPro" id="IPR005119">
    <property type="entry name" value="LysR_subst-bd"/>
</dbReference>
<dbReference type="Pfam" id="PF03466">
    <property type="entry name" value="LysR_substrate"/>
    <property type="match status" value="1"/>
</dbReference>
<comment type="caution">
    <text evidence="6">The sequence shown here is derived from an EMBL/GenBank/DDBJ whole genome shotgun (WGS) entry which is preliminary data.</text>
</comment>
<dbReference type="InterPro" id="IPR036388">
    <property type="entry name" value="WH-like_DNA-bd_sf"/>
</dbReference>
<dbReference type="GO" id="GO:0003700">
    <property type="term" value="F:DNA-binding transcription factor activity"/>
    <property type="evidence" value="ECO:0007669"/>
    <property type="project" value="InterPro"/>
</dbReference>
<dbReference type="AlphaFoldDB" id="A0AAE2MRM2"/>
<dbReference type="SUPFAM" id="SSF53850">
    <property type="entry name" value="Periplasmic binding protein-like II"/>
    <property type="match status" value="1"/>
</dbReference>
<dbReference type="Pfam" id="PF00126">
    <property type="entry name" value="HTH_1"/>
    <property type="match status" value="1"/>
</dbReference>
<evidence type="ECO:0000313" key="6">
    <source>
        <dbReference type="EMBL" id="MBB4293734.1"/>
    </source>
</evidence>
<comment type="similarity">
    <text evidence="1">Belongs to the LysR transcriptional regulatory family.</text>
</comment>
<dbReference type="PANTHER" id="PTHR30126:SF98">
    <property type="entry name" value="HTH-TYPE TRANSCRIPTIONAL ACTIVATOR BAUR"/>
    <property type="match status" value="1"/>
</dbReference>
<dbReference type="RefSeq" id="WP_085739299.1">
    <property type="nucleotide sequence ID" value="NZ_JACHAZ010000006.1"/>
</dbReference>
<dbReference type="PANTHER" id="PTHR30126">
    <property type="entry name" value="HTH-TYPE TRANSCRIPTIONAL REGULATOR"/>
    <property type="match status" value="1"/>
</dbReference>
<dbReference type="SUPFAM" id="SSF46785">
    <property type="entry name" value="Winged helix' DNA-binding domain"/>
    <property type="match status" value="1"/>
</dbReference>
<dbReference type="InterPro" id="IPR000847">
    <property type="entry name" value="LysR_HTH_N"/>
</dbReference>
<organism evidence="6 7">
    <name type="scientific">Rhizobium leguminosarum</name>
    <dbReference type="NCBI Taxonomy" id="384"/>
    <lineage>
        <taxon>Bacteria</taxon>
        <taxon>Pseudomonadati</taxon>
        <taxon>Pseudomonadota</taxon>
        <taxon>Alphaproteobacteria</taxon>
        <taxon>Hyphomicrobiales</taxon>
        <taxon>Rhizobiaceae</taxon>
        <taxon>Rhizobium/Agrobacterium group</taxon>
        <taxon>Rhizobium</taxon>
    </lineage>
</organism>
<keyword evidence="3 6" id="KW-0238">DNA-binding</keyword>
<sequence>MRRLDNIDIRLLRVFTTLADARGFAEAQIALNLSQSTLSTHLAELEKRVGGQLCYRGRQQFKLTELGNVTYEAAKKLFRDMDDFTQRVHSANGNLAGRLRLGTSDGVFTSPHLSISRAVEIFLQPGSDVFIDMILGTPSDLEQRVADGERDIVIGPFSQRAPGVEYIDFYGEPHHVYCGKGHRLFTMPDHRIDRKEIESARFSVRRYRHFDDLYLVGHSRAGASIEAMEAQLMLILSGQFIGFLPRHFADPWVTKGELRPILTQSHSFESMQKIAYRRQSIGTPLIDAFLDVLIGLRPPPSESRIENFRS</sequence>
<reference evidence="6 7" key="1">
    <citation type="submission" date="2020-08" db="EMBL/GenBank/DDBJ databases">
        <title>Genomic Encyclopedia of Type Strains, Phase IV (KMG-V): Genome sequencing to study the core and pangenomes of soil and plant-associated prokaryotes.</title>
        <authorList>
            <person name="Whitman W."/>
        </authorList>
    </citation>
    <scope>NUCLEOTIDE SEQUENCE [LARGE SCALE GENOMIC DNA]</scope>
    <source>
        <strain evidence="6 7">SEMIA 415</strain>
    </source>
</reference>
<evidence type="ECO:0000256" key="3">
    <source>
        <dbReference type="ARBA" id="ARBA00023125"/>
    </source>
</evidence>
<feature type="domain" description="HTH lysR-type" evidence="5">
    <location>
        <begin position="7"/>
        <end position="64"/>
    </location>
</feature>
<dbReference type="Gene3D" id="1.10.10.10">
    <property type="entry name" value="Winged helix-like DNA-binding domain superfamily/Winged helix DNA-binding domain"/>
    <property type="match status" value="1"/>
</dbReference>